<dbReference type="Gene3D" id="3.40.640.10">
    <property type="entry name" value="Type I PLP-dependent aspartate aminotransferase-like (Major domain)"/>
    <property type="match status" value="1"/>
</dbReference>
<dbReference type="PANTHER" id="PTHR43488">
    <property type="entry name" value="GLUTAMATE-PYRUVATE AMINOTRANSFERASE ALAA"/>
    <property type="match status" value="1"/>
</dbReference>
<dbReference type="EMBL" id="FRBP01000004">
    <property type="protein sequence ID" value="SHL32593.1"/>
    <property type="molecule type" value="Genomic_DNA"/>
</dbReference>
<protein>
    <recommendedName>
        <fullName evidence="6">alanine transaminase</fullName>
        <ecNumber evidence="6">2.6.1.2</ecNumber>
    </recommendedName>
</protein>
<dbReference type="PANTHER" id="PTHR43488:SF2">
    <property type="entry name" value="GLUTAMATE-PYRUVATE AMINOTRANSFERASE ALAA"/>
    <property type="match status" value="1"/>
</dbReference>
<dbReference type="InterPro" id="IPR015422">
    <property type="entry name" value="PyrdxlP-dep_Trfase_small"/>
</dbReference>
<comment type="similarity">
    <text evidence="2">Belongs to the class-I pyridoxal-phosphate-dependent aminotransferase family.</text>
</comment>
<dbReference type="InterPro" id="IPR051926">
    <property type="entry name" value="Ala_Aminotransferase"/>
</dbReference>
<dbReference type="RefSeq" id="WP_073382604.1">
    <property type="nucleotide sequence ID" value="NZ_CABJAI010000004.1"/>
</dbReference>
<organism evidence="9 10">
    <name type="scientific">Eubacterium callanderi</name>
    <dbReference type="NCBI Taxonomy" id="53442"/>
    <lineage>
        <taxon>Bacteria</taxon>
        <taxon>Bacillati</taxon>
        <taxon>Bacillota</taxon>
        <taxon>Clostridia</taxon>
        <taxon>Eubacteriales</taxon>
        <taxon>Eubacteriaceae</taxon>
        <taxon>Eubacterium</taxon>
    </lineage>
</organism>
<name>A0A1M6ZQI4_9FIRM</name>
<dbReference type="Gene3D" id="3.90.1150.10">
    <property type="entry name" value="Aspartate Aminotransferase, domain 1"/>
    <property type="match status" value="1"/>
</dbReference>
<dbReference type="EMBL" id="JACCKS010000023">
    <property type="protein sequence ID" value="NZA39641.1"/>
    <property type="molecule type" value="Genomic_DNA"/>
</dbReference>
<evidence type="ECO:0000313" key="9">
    <source>
        <dbReference type="EMBL" id="SHL32593.1"/>
    </source>
</evidence>
<keyword evidence="5" id="KW-0663">Pyridoxal phosphate</keyword>
<comment type="cofactor">
    <cofactor evidence="1">
        <name>pyridoxal 5'-phosphate</name>
        <dbReference type="ChEBI" id="CHEBI:597326"/>
    </cofactor>
</comment>
<dbReference type="AlphaFoldDB" id="A0A1M6ZQI4"/>
<evidence type="ECO:0000256" key="3">
    <source>
        <dbReference type="ARBA" id="ARBA00022576"/>
    </source>
</evidence>
<dbReference type="CDD" id="cd00609">
    <property type="entry name" value="AAT_like"/>
    <property type="match status" value="1"/>
</dbReference>
<dbReference type="Proteomes" id="UP000184012">
    <property type="component" value="Unassembled WGS sequence"/>
</dbReference>
<dbReference type="InterPro" id="IPR015424">
    <property type="entry name" value="PyrdxlP-dep_Trfase"/>
</dbReference>
<evidence type="ECO:0000313" key="8">
    <source>
        <dbReference type="EMBL" id="NZA39641.1"/>
    </source>
</evidence>
<dbReference type="InterPro" id="IPR004839">
    <property type="entry name" value="Aminotransferase_I/II_large"/>
</dbReference>
<evidence type="ECO:0000313" key="10">
    <source>
        <dbReference type="Proteomes" id="UP000184012"/>
    </source>
</evidence>
<evidence type="ECO:0000259" key="7">
    <source>
        <dbReference type="Pfam" id="PF00155"/>
    </source>
</evidence>
<dbReference type="EC" id="2.6.1.2" evidence="6"/>
<evidence type="ECO:0000256" key="2">
    <source>
        <dbReference type="ARBA" id="ARBA00007441"/>
    </source>
</evidence>
<reference evidence="9 10" key="1">
    <citation type="submission" date="2016-11" db="EMBL/GenBank/DDBJ databases">
        <authorList>
            <person name="Varghese N."/>
            <person name="Submissions S."/>
        </authorList>
    </citation>
    <scope>NUCLEOTIDE SEQUENCE [LARGE SCALE GENOMIC DNA]</scope>
    <source>
        <strain evidence="9 10">FD</strain>
    </source>
</reference>
<keyword evidence="3 8" id="KW-0032">Aminotransferase</keyword>
<dbReference type="GO" id="GO:0030170">
    <property type="term" value="F:pyridoxal phosphate binding"/>
    <property type="evidence" value="ECO:0007669"/>
    <property type="project" value="InterPro"/>
</dbReference>
<dbReference type="Pfam" id="PF00155">
    <property type="entry name" value="Aminotran_1_2"/>
    <property type="match status" value="1"/>
</dbReference>
<dbReference type="GO" id="GO:0004021">
    <property type="term" value="F:L-alanine:2-oxoglutarate aminotransferase activity"/>
    <property type="evidence" value="ECO:0007669"/>
    <property type="project" value="UniProtKB-EC"/>
</dbReference>
<evidence type="ECO:0000313" key="11">
    <source>
        <dbReference type="Proteomes" id="UP000586254"/>
    </source>
</evidence>
<evidence type="ECO:0000256" key="5">
    <source>
        <dbReference type="ARBA" id="ARBA00022898"/>
    </source>
</evidence>
<gene>
    <name evidence="8" type="ORF">H0N91_16275</name>
    <name evidence="9" type="ORF">SAMN04515649_104103</name>
</gene>
<evidence type="ECO:0000256" key="6">
    <source>
        <dbReference type="ARBA" id="ARBA00026106"/>
    </source>
</evidence>
<dbReference type="SUPFAM" id="SSF53383">
    <property type="entry name" value="PLP-dependent transferases"/>
    <property type="match status" value="1"/>
</dbReference>
<sequence>MRTFKKSKKLDNVCYDIRGPVVEEADRMTAEGIDIIMLNTGNPPTFNLNAPDEVIRDIRYNLRSSEAYCHSKGIFPARKAIVQYYQTKGLMDLNEEDVYIGNGSSELVSFCMQALVDDGDEILIPAPDYPLWTACATLAGGRAVHYICDEESNWYPDLEDIRKKITPNTKGIVVINPNNPTGAVYPREILEGIVKIAVENELIIFSDEIYDQIIYDEIEHVPMGTLTDETLVVTLNGLSKSHRVPGFRVGWMVFSGNREMARDYIEGINLLATMRLCANVPAQYAIQTSLGGYQSIDDLVRPGGRLYEQRNIVYKRLNEIPGISCVKPDGALYCFPKIDIKRFNITDDVQFALDFLKRERVLLVQGTGFNWAEPDHFRVVFLPAPTQLEETMDRLQRFMSGYIQG</sequence>
<comment type="caution">
    <text evidence="9">The sequence shown here is derived from an EMBL/GenBank/DDBJ whole genome shotgun (WGS) entry which is preliminary data.</text>
</comment>
<keyword evidence="4 8" id="KW-0808">Transferase</keyword>
<proteinExistence type="inferred from homology"/>
<evidence type="ECO:0000256" key="1">
    <source>
        <dbReference type="ARBA" id="ARBA00001933"/>
    </source>
</evidence>
<dbReference type="InterPro" id="IPR015421">
    <property type="entry name" value="PyrdxlP-dep_Trfase_major"/>
</dbReference>
<accession>A0A1M6ZQI4</accession>
<feature type="domain" description="Aminotransferase class I/classII large" evidence="7">
    <location>
        <begin position="34"/>
        <end position="394"/>
    </location>
</feature>
<evidence type="ECO:0000256" key="4">
    <source>
        <dbReference type="ARBA" id="ARBA00022679"/>
    </source>
</evidence>
<dbReference type="Proteomes" id="UP000586254">
    <property type="component" value="Unassembled WGS sequence"/>
</dbReference>
<reference evidence="8 11" key="2">
    <citation type="submission" date="2020-07" db="EMBL/GenBank/DDBJ databases">
        <title>Organ Donor 1.</title>
        <authorList>
            <person name="Marsh A.J."/>
            <person name="Azcarate-Peril M.A."/>
        </authorList>
    </citation>
    <scope>NUCLEOTIDE SEQUENCE [LARGE SCALE GENOMIC DNA]</scope>
    <source>
        <strain evidence="8 11">AMC0717</strain>
    </source>
</reference>